<sequence length="315" mass="36924">MRKRKLKTKNKINSDLKKLLRLNDDFKYCLWNGGGWSDEEYWKLEKGVIELIELNVNGKYQKKINAILGKIIDYYFAMNPSYIIDFEKLNTQNQSENINQYDRIDRLQFLALALMYNDTNLITENQLPYSPNPNNPHKQQKLEFDKNKNLKHLTLVLEAPFSLKNTAYFMAGLGIVFQELSANINYQKSYYYCAIPYQIFLIIHSPSPIKMLSDTAQRTRKELERDCKILQIGQGNQKVCIYKVAHLDATILELYLSNFKHNELFFLRLGDDNSVLHLLLNKMISLDKLIQKQGGAYLCYTNLGERQTLEVKIRK</sequence>
<name>A0A1B1U6I7_9HELI</name>
<evidence type="ECO:0000313" key="1">
    <source>
        <dbReference type="EMBL" id="ANV98312.1"/>
    </source>
</evidence>
<dbReference type="Proteomes" id="UP000092884">
    <property type="component" value="Chromosome"/>
</dbReference>
<reference evidence="2" key="1">
    <citation type="submission" date="2016-07" db="EMBL/GenBank/DDBJ databases">
        <authorList>
            <person name="Florea S."/>
            <person name="Webb J.S."/>
            <person name="Jaromczyk J."/>
            <person name="Schardl C.L."/>
        </authorList>
    </citation>
    <scope>NUCLEOTIDE SEQUENCE [LARGE SCALE GENOMIC DNA]</scope>
    <source>
        <strain evidence="2">MIT 01-6242</strain>
    </source>
</reference>
<dbReference type="EMBL" id="CP016503">
    <property type="protein sequence ID" value="ANV98312.1"/>
    <property type="molecule type" value="Genomic_DNA"/>
</dbReference>
<protein>
    <submittedName>
        <fullName evidence="1">Uncharacterized protein</fullName>
    </submittedName>
</protein>
<dbReference type="OrthoDB" id="5363079at2"/>
<organism evidence="1 2">
    <name type="scientific">Helicobacter enhydrae</name>
    <dbReference type="NCBI Taxonomy" id="222136"/>
    <lineage>
        <taxon>Bacteria</taxon>
        <taxon>Pseudomonadati</taxon>
        <taxon>Campylobacterota</taxon>
        <taxon>Epsilonproteobacteria</taxon>
        <taxon>Campylobacterales</taxon>
        <taxon>Helicobacteraceae</taxon>
        <taxon>Helicobacter</taxon>
    </lineage>
</organism>
<accession>A0A1B1U6I7</accession>
<evidence type="ECO:0000313" key="2">
    <source>
        <dbReference type="Proteomes" id="UP000092884"/>
    </source>
</evidence>
<proteinExistence type="predicted"/>
<keyword evidence="2" id="KW-1185">Reference proteome</keyword>
<dbReference type="AlphaFoldDB" id="A0A1B1U6I7"/>
<dbReference type="RefSeq" id="WP_066340876.1">
    <property type="nucleotide sequence ID" value="NZ_CP016503.1"/>
</dbReference>
<gene>
    <name evidence="1" type="ORF">BBW65_05645</name>
</gene>
<dbReference type="STRING" id="222136.BBW65_05645"/>
<dbReference type="KEGG" id="het:BBW65_05645"/>